<dbReference type="InterPro" id="IPR006311">
    <property type="entry name" value="TAT_signal"/>
</dbReference>
<gene>
    <name evidence="3" type="ordered locus">AciX9_4257</name>
</gene>
<evidence type="ECO:0000256" key="1">
    <source>
        <dbReference type="SAM" id="MobiDB-lite"/>
    </source>
</evidence>
<dbReference type="Proteomes" id="UP000000343">
    <property type="component" value="Plasmid pACIX901"/>
</dbReference>
<name>E8X6E9_GRATM</name>
<dbReference type="GO" id="GO:0005975">
    <property type="term" value="P:carbohydrate metabolic process"/>
    <property type="evidence" value="ECO:0007669"/>
    <property type="project" value="InterPro"/>
</dbReference>
<dbReference type="EMBL" id="CP002481">
    <property type="protein sequence ID" value="ADW71033.1"/>
    <property type="molecule type" value="Genomic_DNA"/>
</dbReference>
<evidence type="ECO:0000313" key="4">
    <source>
        <dbReference type="Proteomes" id="UP000000343"/>
    </source>
</evidence>
<dbReference type="InterPro" id="IPR008928">
    <property type="entry name" value="6-hairpin_glycosidase_sf"/>
</dbReference>
<feature type="signal peptide" evidence="2">
    <location>
        <begin position="1"/>
        <end position="24"/>
    </location>
</feature>
<dbReference type="AlphaFoldDB" id="E8X6E9"/>
<keyword evidence="4" id="KW-1185">Reference proteome</keyword>
<dbReference type="Gene3D" id="1.50.10.10">
    <property type="match status" value="1"/>
</dbReference>
<reference evidence="4" key="1">
    <citation type="submission" date="2011-01" db="EMBL/GenBank/DDBJ databases">
        <title>Complete sequence of plasmid1 of Acidobacterium sp. MP5ACTX9.</title>
        <authorList>
            <consortium name="US DOE Joint Genome Institute"/>
            <person name="Lucas S."/>
            <person name="Copeland A."/>
            <person name="Lapidus A."/>
            <person name="Cheng J.-F."/>
            <person name="Goodwin L."/>
            <person name="Pitluck S."/>
            <person name="Teshima H."/>
            <person name="Detter J.C."/>
            <person name="Han C."/>
            <person name="Tapia R."/>
            <person name="Land M."/>
            <person name="Hauser L."/>
            <person name="Kyrpides N."/>
            <person name="Ivanova N."/>
            <person name="Ovchinnikova G."/>
            <person name="Pagani I."/>
            <person name="Rawat S.R."/>
            <person name="Mannisto M."/>
            <person name="Haggblom M.M."/>
            <person name="Woyke T."/>
        </authorList>
    </citation>
    <scope>NUCLEOTIDE SEQUENCE [LARGE SCALE GENOMIC DNA]</scope>
    <source>
        <strain evidence="4">MP5ACTX9</strain>
        <plasmid evidence="4">Plasmid pACIX901</plasmid>
    </source>
</reference>
<keyword evidence="2" id="KW-0732">Signal</keyword>
<dbReference type="InterPro" id="IPR012341">
    <property type="entry name" value="6hp_glycosidase-like_sf"/>
</dbReference>
<feature type="region of interest" description="Disordered" evidence="1">
    <location>
        <begin position="130"/>
        <end position="152"/>
    </location>
</feature>
<accession>E8X6E9</accession>
<dbReference type="RefSeq" id="WP_013572945.1">
    <property type="nucleotide sequence ID" value="NC_015057.1"/>
</dbReference>
<dbReference type="SUPFAM" id="SSF48208">
    <property type="entry name" value="Six-hairpin glycosidases"/>
    <property type="match status" value="1"/>
</dbReference>
<protein>
    <recommendedName>
        <fullName evidence="5">Tat pathway signal protein</fullName>
    </recommendedName>
</protein>
<geneLocation type="plasmid" evidence="3 4">
    <name>pACIX901</name>
</geneLocation>
<organism evidence="4">
    <name type="scientific">Granulicella tundricola (strain ATCC BAA-1859 / DSM 23138 / MP5ACTX9)</name>
    <dbReference type="NCBI Taxonomy" id="1198114"/>
    <lineage>
        <taxon>Bacteria</taxon>
        <taxon>Pseudomonadati</taxon>
        <taxon>Acidobacteriota</taxon>
        <taxon>Terriglobia</taxon>
        <taxon>Terriglobales</taxon>
        <taxon>Acidobacteriaceae</taxon>
        <taxon>Granulicella</taxon>
    </lineage>
</organism>
<evidence type="ECO:0008006" key="5">
    <source>
        <dbReference type="Google" id="ProtNLM"/>
    </source>
</evidence>
<evidence type="ECO:0000256" key="2">
    <source>
        <dbReference type="SAM" id="SignalP"/>
    </source>
</evidence>
<dbReference type="OrthoDB" id="7521722at2"/>
<evidence type="ECO:0000313" key="3">
    <source>
        <dbReference type="EMBL" id="ADW71033.1"/>
    </source>
</evidence>
<dbReference type="KEGG" id="acm:AciX9_4257"/>
<proteinExistence type="predicted"/>
<sequence length="782" mass="87101">MDRRNFLKCAAASTAALGSLAAVAEAPKTVSCESALIGAMAAMDASVDGHTKLCTFARGDESWTVYEDLRTRDGVITFVSSKGVARVLPKTAEATFADDGPQHLGLDIKDIGMAGQDLLADKLLAHGDPNEDEVRRAAPPMNSMHRDGPNARPVWNTIVGTRECSDTMPVYPSGNTRTYHPVQYFKELTQDRANKRHEGLIGGWMPAVRKVLPGDDGSHYEIVVFGDVLAKDRFIVQTWHRTAHIQNGAISKVEYGYSYPAYTRRQQDPKPEEFYAGMLEFAEYWERQTHDVTPMTLPDTSWSDMVRYAFVKEQIVRPGGVYPKYGAVDRDYYGPEYDGFQDIFTMALYANLECGRFQVAHDIFDNYFSDFTNSKGMVNMRGAETAQFGLTLFLISRYYQLTGDRSLLLKHREKIEATATLLAELQDEALKLPTSDPGYGLLHGWCESDSCLMPDPSVWWKPYFSNSAFTVRGWRDIAGTWRKLKLSGAEPTAAEWMRRSQQLQDTLTKSIEANIRRDMKPAYIGPMPGVKLTFRESIETEHPSEQGWTHRCYAELLQPDVLPAEQANIVIDCMRAYGATTVGVVANVGRANPNGRAILGFVSYGYAAMLLRLNRIEEYILFLYAHRYHDHSRGSWTAGEVSGITGGGALFCIPAQQTIPLLVRWMMVFEDSDEEHLHFGRALPRDWVATGKPIGIVGAPTRWGRVDYRLETRGDALAAIITLPAKGDLPKELSVSFRPGTGKTLKDATVNGTAMPFAGPHNDAVVISPNGQRRFEVVAQLS</sequence>
<dbReference type="HOGENOM" id="CLU_025336_0_0_0"/>
<feature type="chain" id="PRO_5003234441" description="Tat pathway signal protein" evidence="2">
    <location>
        <begin position="25"/>
        <end position="782"/>
    </location>
</feature>
<keyword evidence="3" id="KW-0614">Plasmid</keyword>
<dbReference type="PROSITE" id="PS51318">
    <property type="entry name" value="TAT"/>
    <property type="match status" value="1"/>
</dbReference>